<feature type="transmembrane region" description="Helical" evidence="1">
    <location>
        <begin position="296"/>
        <end position="317"/>
    </location>
</feature>
<dbReference type="EMBL" id="JBHULZ010000041">
    <property type="protein sequence ID" value="MFD2698159.1"/>
    <property type="molecule type" value="Genomic_DNA"/>
</dbReference>
<proteinExistence type="predicted"/>
<evidence type="ECO:0000256" key="1">
    <source>
        <dbReference type="SAM" id="Phobius"/>
    </source>
</evidence>
<name>A0ABW5SGC1_9FLAO</name>
<comment type="caution">
    <text evidence="2">The sequence shown here is derived from an EMBL/GenBank/DDBJ whole genome shotgun (WGS) entry which is preliminary data.</text>
</comment>
<keyword evidence="1" id="KW-0472">Membrane</keyword>
<dbReference type="Proteomes" id="UP001597357">
    <property type="component" value="Unassembled WGS sequence"/>
</dbReference>
<dbReference type="RefSeq" id="WP_379047258.1">
    <property type="nucleotide sequence ID" value="NZ_JBHULZ010000041.1"/>
</dbReference>
<evidence type="ECO:0000313" key="2">
    <source>
        <dbReference type="EMBL" id="MFD2698159.1"/>
    </source>
</evidence>
<accession>A0ABW5SGC1</accession>
<keyword evidence="3" id="KW-1185">Reference proteome</keyword>
<gene>
    <name evidence="2" type="ORF">ACFSQ0_09170</name>
</gene>
<evidence type="ECO:0008006" key="4">
    <source>
        <dbReference type="Google" id="ProtNLM"/>
    </source>
</evidence>
<keyword evidence="1" id="KW-0812">Transmembrane</keyword>
<organism evidence="2 3">
    <name type="scientific">Mesonia sediminis</name>
    <dbReference type="NCBI Taxonomy" id="1703946"/>
    <lineage>
        <taxon>Bacteria</taxon>
        <taxon>Pseudomonadati</taxon>
        <taxon>Bacteroidota</taxon>
        <taxon>Flavobacteriia</taxon>
        <taxon>Flavobacteriales</taxon>
        <taxon>Flavobacteriaceae</taxon>
        <taxon>Mesonia</taxon>
    </lineage>
</organism>
<evidence type="ECO:0000313" key="3">
    <source>
        <dbReference type="Proteomes" id="UP001597357"/>
    </source>
</evidence>
<feature type="transmembrane region" description="Helical" evidence="1">
    <location>
        <begin position="35"/>
        <end position="63"/>
    </location>
</feature>
<protein>
    <recommendedName>
        <fullName evidence="4">Polysaccharide chain length determinant N-terminal domain-containing protein</fullName>
    </recommendedName>
</protein>
<reference evidence="3" key="1">
    <citation type="journal article" date="2019" name="Int. J. Syst. Evol. Microbiol.">
        <title>The Global Catalogue of Microorganisms (GCM) 10K type strain sequencing project: providing services to taxonomists for standard genome sequencing and annotation.</title>
        <authorList>
            <consortium name="The Broad Institute Genomics Platform"/>
            <consortium name="The Broad Institute Genome Sequencing Center for Infectious Disease"/>
            <person name="Wu L."/>
            <person name="Ma J."/>
        </authorList>
    </citation>
    <scope>NUCLEOTIDE SEQUENCE [LARGE SCALE GENOMIC DNA]</scope>
    <source>
        <strain evidence="3">KCTC 42255</strain>
    </source>
</reference>
<sequence>MNKDNLDSQKQNEEIDIFDLFRLIKNAFKNIYHRFLLLVHFLLRNALLILAVIVIGIVLGYFWKTSSQEYLQTQATLSVNEEGTDYLYNKIDEVNFLLQKDNTKWAALLGDEELKGLSLEVKPVYLTQLLSNEEENYLDYIEESKLLEEEQKKELLQNKIRVHKVILKHPADKEGSLILEKIINQLKDNAYFKKLFQEKASFLADQVQANKEFIASLDRLIANYANSKDSPADAKIVVNGANFDFDGLISQRTELQIETQNLIKEKIQQEEFLRIIDLSMPQPLKQKSILQKNKMLLTPIILLVILFLGYLFFKIIAQAKSLKTKS</sequence>
<keyword evidence="1" id="KW-1133">Transmembrane helix</keyword>